<reference evidence="2" key="1">
    <citation type="journal article" date="2018" name="BMC Genomics">
        <title>Genomic insights into host adaptation between the wheat stripe rust pathogen (Puccinia striiformis f. sp. tritici) and the barley stripe rust pathogen (Puccinia striiformis f. sp. hordei).</title>
        <authorList>
            <person name="Xia C."/>
            <person name="Wang M."/>
            <person name="Yin C."/>
            <person name="Cornejo O.E."/>
            <person name="Hulbert S.H."/>
            <person name="Chen X."/>
        </authorList>
    </citation>
    <scope>NUCLEOTIDE SEQUENCE [LARGE SCALE GENOMIC DNA]</scope>
    <source>
        <strain evidence="2">93-210</strain>
    </source>
</reference>
<organism evidence="1 2">
    <name type="scientific">Puccinia striiformis f. sp. tritici</name>
    <dbReference type="NCBI Taxonomy" id="168172"/>
    <lineage>
        <taxon>Eukaryota</taxon>
        <taxon>Fungi</taxon>
        <taxon>Dikarya</taxon>
        <taxon>Basidiomycota</taxon>
        <taxon>Pucciniomycotina</taxon>
        <taxon>Pucciniomycetes</taxon>
        <taxon>Pucciniales</taxon>
        <taxon>Pucciniaceae</taxon>
        <taxon>Puccinia</taxon>
    </lineage>
</organism>
<protein>
    <submittedName>
        <fullName evidence="1">Uncharacterized protein</fullName>
    </submittedName>
</protein>
<evidence type="ECO:0000313" key="2">
    <source>
        <dbReference type="Proteomes" id="UP001060170"/>
    </source>
</evidence>
<comment type="caution">
    <text evidence="1">The sequence shown here is derived from an EMBL/GenBank/DDBJ whole genome shotgun (WGS) entry which is preliminary data.</text>
</comment>
<reference evidence="2" key="2">
    <citation type="journal article" date="2018" name="Mol. Plant Microbe Interact.">
        <title>Genome sequence resources for the wheat stripe rust pathogen (Puccinia striiformis f. sp. tritici) and the barley stripe rust pathogen (Puccinia striiformis f. sp. hordei).</title>
        <authorList>
            <person name="Xia C."/>
            <person name="Wang M."/>
            <person name="Yin C."/>
            <person name="Cornejo O.E."/>
            <person name="Hulbert S.H."/>
            <person name="Chen X."/>
        </authorList>
    </citation>
    <scope>NUCLEOTIDE SEQUENCE [LARGE SCALE GENOMIC DNA]</scope>
    <source>
        <strain evidence="2">93-210</strain>
    </source>
</reference>
<dbReference type="EMBL" id="CM045865">
    <property type="protein sequence ID" value="KAI7961934.1"/>
    <property type="molecule type" value="Genomic_DNA"/>
</dbReference>
<proteinExistence type="predicted"/>
<reference evidence="1 2" key="3">
    <citation type="journal article" date="2022" name="Microbiol. Spectr.">
        <title>Folding features and dynamics of 3D genome architecture in plant fungal pathogens.</title>
        <authorList>
            <person name="Xia C."/>
        </authorList>
    </citation>
    <scope>NUCLEOTIDE SEQUENCE [LARGE SCALE GENOMIC DNA]</scope>
    <source>
        <strain evidence="1 2">93-210</strain>
    </source>
</reference>
<accession>A0ACC0EW29</accession>
<sequence length="409" mass="44805">MKDAGGSDSRSTGTIGTEELLQLELSSSSNEEEGEGEKEKRLSSQQKVFKRPPPTFEAAFSQTRSLTNPYGRVNYQQALINNNHLSRADSLALLPAPPSSESNNNHLHSLLSPPLQLHDEPATHFLSSLEPTSTELIFSPNNDHHEQQHSLSASPPPPSPTEYLDDPPSSPPGLYGSSPLNHNSPPNDHLDPPSSPEAPQPPKKPTPPPRPAPLRLCLPPRPRRPVIETSQTPCNSPACSNPSTPVLGTSNLRPAIPGPSNVLKRALQPSSSSNQAINTKKQKTNPLLIASSNSKNLSDADKLKIWKHIQSLRIHRQSPGSLSSQTLKELDRLEKLAASNSLGQLTNTLLNAIQLNNQAQEYVDRIQKIRDALGEELVRLQLEESVLRHVRGIIADRLVKNQDWNNQNL</sequence>
<gene>
    <name evidence="1" type="ORF">MJO28_000028</name>
</gene>
<evidence type="ECO:0000313" key="1">
    <source>
        <dbReference type="EMBL" id="KAI7961934.1"/>
    </source>
</evidence>
<keyword evidence="2" id="KW-1185">Reference proteome</keyword>
<name>A0ACC0EW29_9BASI</name>
<dbReference type="Proteomes" id="UP001060170">
    <property type="component" value="Chromosome 1"/>
</dbReference>